<dbReference type="GO" id="GO:0005829">
    <property type="term" value="C:cytosol"/>
    <property type="evidence" value="ECO:0007669"/>
    <property type="project" value="TreeGrafter"/>
</dbReference>
<proteinExistence type="inferred from homology"/>
<dbReference type="AlphaFoldDB" id="K8ECX2"/>
<gene>
    <name evidence="3" type="ORF">Bathy03g02270</name>
</gene>
<feature type="region of interest" description="Disordered" evidence="2">
    <location>
        <begin position="1"/>
        <end position="43"/>
    </location>
</feature>
<dbReference type="InterPro" id="IPR002836">
    <property type="entry name" value="PDCD5-like"/>
</dbReference>
<dbReference type="Gene3D" id="1.10.8.140">
    <property type="entry name" value="PDCD5-like"/>
    <property type="match status" value="1"/>
</dbReference>
<dbReference type="Pfam" id="PF01984">
    <property type="entry name" value="dsDNA_bind"/>
    <property type="match status" value="1"/>
</dbReference>
<dbReference type="SUPFAM" id="SSF46950">
    <property type="entry name" value="Double-stranded DNA-binding domain"/>
    <property type="match status" value="1"/>
</dbReference>
<reference evidence="3 4" key="1">
    <citation type="submission" date="2011-10" db="EMBL/GenBank/DDBJ databases">
        <authorList>
            <person name="Genoscope - CEA"/>
        </authorList>
    </citation>
    <scope>NUCLEOTIDE SEQUENCE [LARGE SCALE GENOMIC DNA]</scope>
    <source>
        <strain evidence="3 4">RCC 1105</strain>
    </source>
</reference>
<dbReference type="OrthoDB" id="10252486at2759"/>
<evidence type="ECO:0000256" key="1">
    <source>
        <dbReference type="ARBA" id="ARBA00010490"/>
    </source>
</evidence>
<comment type="similarity">
    <text evidence="1">Belongs to the PDCD5 family.</text>
</comment>
<dbReference type="Proteomes" id="UP000198341">
    <property type="component" value="Chromosome 3"/>
</dbReference>
<protein>
    <recommendedName>
        <fullName evidence="5">Programmed cell death protein 5</fullName>
    </recommendedName>
</protein>
<feature type="compositionally biased region" description="Basic and acidic residues" evidence="2">
    <location>
        <begin position="34"/>
        <end position="43"/>
    </location>
</feature>
<name>K8ECX2_9CHLO</name>
<sequence length="138" mass="15359">MDDARAKQALALAQQQQGGQGIDLTNAPTSAQEQSERLNQEQQLEDERQAFLASVLEPNARERLARVKLVKPSKAQGVERMILNASRQGKLGKVSEQMLIDMLNTVSESGIGEKKVGSITFERKKSAFDEEDESEDEW</sequence>
<feature type="compositionally biased region" description="Low complexity" evidence="2">
    <location>
        <begin position="8"/>
        <end position="17"/>
    </location>
</feature>
<accession>K8ECX2</accession>
<dbReference type="eggNOG" id="KOG3431">
    <property type="taxonomic scope" value="Eukaryota"/>
</dbReference>
<dbReference type="GO" id="GO:0005634">
    <property type="term" value="C:nucleus"/>
    <property type="evidence" value="ECO:0007669"/>
    <property type="project" value="TreeGrafter"/>
</dbReference>
<dbReference type="EMBL" id="FO082276">
    <property type="protein sequence ID" value="CCO15846.1"/>
    <property type="molecule type" value="Genomic_DNA"/>
</dbReference>
<dbReference type="InterPro" id="IPR036883">
    <property type="entry name" value="PDCD5-like_sf"/>
</dbReference>
<keyword evidence="4" id="KW-1185">Reference proteome</keyword>
<dbReference type="GeneID" id="19016764"/>
<dbReference type="RefSeq" id="XP_007514409.1">
    <property type="nucleotide sequence ID" value="XM_007514347.1"/>
</dbReference>
<dbReference type="STRING" id="41875.K8ECX2"/>
<evidence type="ECO:0000313" key="4">
    <source>
        <dbReference type="Proteomes" id="UP000198341"/>
    </source>
</evidence>
<dbReference type="PANTHER" id="PTHR10840:SF0">
    <property type="entry name" value="PROGRAMMED CELL DEATH PROTEIN 5"/>
    <property type="match status" value="1"/>
</dbReference>
<evidence type="ECO:0000313" key="3">
    <source>
        <dbReference type="EMBL" id="CCO15846.1"/>
    </source>
</evidence>
<organism evidence="3 4">
    <name type="scientific">Bathycoccus prasinos</name>
    <dbReference type="NCBI Taxonomy" id="41875"/>
    <lineage>
        <taxon>Eukaryota</taxon>
        <taxon>Viridiplantae</taxon>
        <taxon>Chlorophyta</taxon>
        <taxon>Mamiellophyceae</taxon>
        <taxon>Mamiellales</taxon>
        <taxon>Bathycoccaceae</taxon>
        <taxon>Bathycoccus</taxon>
    </lineage>
</organism>
<dbReference type="PANTHER" id="PTHR10840">
    <property type="entry name" value="PROGRAMMED CELL DEATH PROTEIN 5"/>
    <property type="match status" value="1"/>
</dbReference>
<dbReference type="GO" id="GO:0003677">
    <property type="term" value="F:DNA binding"/>
    <property type="evidence" value="ECO:0007669"/>
    <property type="project" value="InterPro"/>
</dbReference>
<evidence type="ECO:0000256" key="2">
    <source>
        <dbReference type="SAM" id="MobiDB-lite"/>
    </source>
</evidence>
<dbReference type="KEGG" id="bpg:Bathy03g02270"/>
<evidence type="ECO:0008006" key="5">
    <source>
        <dbReference type="Google" id="ProtNLM"/>
    </source>
</evidence>